<dbReference type="InterPro" id="IPR050297">
    <property type="entry name" value="LipidA_mod_glycosyltrf_83"/>
</dbReference>
<dbReference type="AlphaFoldDB" id="A0A519BPU5"/>
<dbReference type="GO" id="GO:0009103">
    <property type="term" value="P:lipopolysaccharide biosynthetic process"/>
    <property type="evidence" value="ECO:0007669"/>
    <property type="project" value="UniProtKB-ARBA"/>
</dbReference>
<organism evidence="10 11">
    <name type="scientific">Candidatus Acididesulfobacter diazotrophicus</name>
    <dbReference type="NCBI Taxonomy" id="2597226"/>
    <lineage>
        <taxon>Bacteria</taxon>
        <taxon>Deltaproteobacteria</taxon>
        <taxon>Candidatus Acidulodesulfobacterales</taxon>
        <taxon>Candidatus Acididesulfobacter</taxon>
    </lineage>
</organism>
<evidence type="ECO:0000256" key="1">
    <source>
        <dbReference type="ARBA" id="ARBA00004651"/>
    </source>
</evidence>
<evidence type="ECO:0000256" key="3">
    <source>
        <dbReference type="ARBA" id="ARBA00022676"/>
    </source>
</evidence>
<evidence type="ECO:0000259" key="9">
    <source>
        <dbReference type="Pfam" id="PF13231"/>
    </source>
</evidence>
<name>A0A519BPU5_9DELT</name>
<dbReference type="Pfam" id="PF13231">
    <property type="entry name" value="PMT_2"/>
    <property type="match status" value="1"/>
</dbReference>
<evidence type="ECO:0000256" key="4">
    <source>
        <dbReference type="ARBA" id="ARBA00022679"/>
    </source>
</evidence>
<feature type="transmembrane region" description="Helical" evidence="8">
    <location>
        <begin position="131"/>
        <end position="146"/>
    </location>
</feature>
<evidence type="ECO:0000256" key="5">
    <source>
        <dbReference type="ARBA" id="ARBA00022692"/>
    </source>
</evidence>
<keyword evidence="2" id="KW-1003">Cell membrane</keyword>
<feature type="transmembrane region" description="Helical" evidence="8">
    <location>
        <begin position="73"/>
        <end position="94"/>
    </location>
</feature>
<keyword evidence="6 8" id="KW-1133">Transmembrane helix</keyword>
<dbReference type="Proteomes" id="UP000319296">
    <property type="component" value="Unassembled WGS sequence"/>
</dbReference>
<feature type="transmembrane region" description="Helical" evidence="8">
    <location>
        <begin position="342"/>
        <end position="363"/>
    </location>
</feature>
<evidence type="ECO:0000313" key="11">
    <source>
        <dbReference type="Proteomes" id="UP000319296"/>
    </source>
</evidence>
<keyword evidence="7 8" id="KW-0472">Membrane</keyword>
<feature type="transmembrane region" description="Helical" evidence="8">
    <location>
        <begin position="152"/>
        <end position="185"/>
    </location>
</feature>
<dbReference type="GO" id="GO:0016763">
    <property type="term" value="F:pentosyltransferase activity"/>
    <property type="evidence" value="ECO:0007669"/>
    <property type="project" value="TreeGrafter"/>
</dbReference>
<accession>A0A519BPU5</accession>
<comment type="caution">
    <text evidence="10">The sequence shown here is derived from an EMBL/GenBank/DDBJ whole genome shotgun (WGS) entry which is preliminary data.</text>
</comment>
<feature type="transmembrane region" description="Helical" evidence="8">
    <location>
        <begin position="7"/>
        <end position="27"/>
    </location>
</feature>
<feature type="transmembrane region" description="Helical" evidence="8">
    <location>
        <begin position="309"/>
        <end position="327"/>
    </location>
</feature>
<dbReference type="GO" id="GO:0005886">
    <property type="term" value="C:plasma membrane"/>
    <property type="evidence" value="ECO:0007669"/>
    <property type="project" value="UniProtKB-SubCell"/>
</dbReference>
<reference evidence="10 11" key="1">
    <citation type="journal article" date="2019" name="ISME J.">
        <title>Insights into ecological role of a new deltaproteobacterial order Candidatus Acidulodesulfobacterales by metagenomics and metatranscriptomics.</title>
        <authorList>
            <person name="Tan S."/>
            <person name="Liu J."/>
            <person name="Fang Y."/>
            <person name="Hedlund B.P."/>
            <person name="Lian Z.H."/>
            <person name="Huang L.Y."/>
            <person name="Li J.T."/>
            <person name="Huang L.N."/>
            <person name="Li W.J."/>
            <person name="Jiang H.C."/>
            <person name="Dong H.L."/>
            <person name="Shu W.S."/>
        </authorList>
    </citation>
    <scope>NUCLEOTIDE SEQUENCE [LARGE SCALE GENOMIC DNA]</scope>
    <source>
        <strain evidence="10">AP1</strain>
    </source>
</reference>
<feature type="transmembrane region" description="Helical" evidence="8">
    <location>
        <begin position="279"/>
        <end position="297"/>
    </location>
</feature>
<feature type="transmembrane region" description="Helical" evidence="8">
    <location>
        <begin position="106"/>
        <end position="126"/>
    </location>
</feature>
<dbReference type="EMBL" id="SGBB01000002">
    <property type="protein sequence ID" value="RZD19280.1"/>
    <property type="molecule type" value="Genomic_DNA"/>
</dbReference>
<feature type="transmembrane region" description="Helical" evidence="8">
    <location>
        <begin position="47"/>
        <end position="66"/>
    </location>
</feature>
<dbReference type="PANTHER" id="PTHR33908:SF11">
    <property type="entry name" value="MEMBRANE PROTEIN"/>
    <property type="match status" value="1"/>
</dbReference>
<dbReference type="PANTHER" id="PTHR33908">
    <property type="entry name" value="MANNOSYLTRANSFERASE YKCB-RELATED"/>
    <property type="match status" value="1"/>
</dbReference>
<proteinExistence type="predicted"/>
<evidence type="ECO:0000256" key="7">
    <source>
        <dbReference type="ARBA" id="ARBA00023136"/>
    </source>
</evidence>
<feature type="transmembrane region" description="Helical" evidence="8">
    <location>
        <begin position="197"/>
        <end position="216"/>
    </location>
</feature>
<keyword evidence="4 10" id="KW-0808">Transferase</keyword>
<keyword evidence="3" id="KW-0328">Glycosyltransferase</keyword>
<gene>
    <name evidence="10" type="ORF">EVG15_02255</name>
</gene>
<comment type="subcellular location">
    <subcellularLocation>
        <location evidence="1">Cell membrane</location>
        <topology evidence="1">Multi-pass membrane protein</topology>
    </subcellularLocation>
</comment>
<evidence type="ECO:0000256" key="8">
    <source>
        <dbReference type="SAM" id="Phobius"/>
    </source>
</evidence>
<evidence type="ECO:0000256" key="2">
    <source>
        <dbReference type="ARBA" id="ARBA00022475"/>
    </source>
</evidence>
<sequence>MSKNRLITNILFGFLIVLFIFRIIFINQIDLIPEETYYWQWSRHLSLSYYDMSPMIAYIIALTTFFGRLNSQFFVRLGAPIISLFISLFVYFILKKLTSNKIYSLGAAVLINVIPIFNIGSILIVYGNAQLLFFSLSIFFLIYLIISKKDYYIYLIGMSVGFALLSKYTAVFLYPVVFLFFLLSNNYRKYLFKKEPYIAFLISLILFSPVIIWNYLNNYVSLRHLFALSGNYVNFNTFIYNLFLFIISQAGILSPFIFIILIFSMFYGLYKGIKNRNDIYLALSISAMVPFVYFVYQCAKTEVQPNWPVFLYFPAYILASLLFFQYYNNKNNKLKKGISKKLAASALSISIIVGLVFSVLIFIEPSHPIINFKLDKSPIRDILGWKKLGYAVDKIIAANKKDKFLISARRFQIASELAYYVKGKPQTYSFNYFKRNNEYSLWNNFKTKKGQNFLYIIDTKFGKHIEKELSQNFKKYKLIKKLTIRHSGHKVRTIKIYGLYDFLYKNKYLFKKFASKQF</sequence>
<evidence type="ECO:0000256" key="6">
    <source>
        <dbReference type="ARBA" id="ARBA00022989"/>
    </source>
</evidence>
<dbReference type="InterPro" id="IPR038731">
    <property type="entry name" value="RgtA/B/C-like"/>
</dbReference>
<feature type="transmembrane region" description="Helical" evidence="8">
    <location>
        <begin position="238"/>
        <end position="267"/>
    </location>
</feature>
<protein>
    <submittedName>
        <fullName evidence="10">Glycosyltransferase family 39 protein</fullName>
    </submittedName>
</protein>
<evidence type="ECO:0000313" key="10">
    <source>
        <dbReference type="EMBL" id="RZD19280.1"/>
    </source>
</evidence>
<feature type="domain" description="Glycosyltransferase RgtA/B/C/D-like" evidence="9">
    <location>
        <begin position="52"/>
        <end position="213"/>
    </location>
</feature>
<keyword evidence="5 8" id="KW-0812">Transmembrane</keyword>